<name>C4JID2_UNCRE</name>
<organism evidence="1 2">
    <name type="scientific">Uncinocarpus reesii (strain UAMH 1704)</name>
    <dbReference type="NCBI Taxonomy" id="336963"/>
    <lineage>
        <taxon>Eukaryota</taxon>
        <taxon>Fungi</taxon>
        <taxon>Dikarya</taxon>
        <taxon>Ascomycota</taxon>
        <taxon>Pezizomycotina</taxon>
        <taxon>Eurotiomycetes</taxon>
        <taxon>Eurotiomycetidae</taxon>
        <taxon>Onygenales</taxon>
        <taxon>Onygenaceae</taxon>
        <taxon>Uncinocarpus</taxon>
    </lineage>
</organism>
<dbReference type="HOGENOM" id="CLU_1714666_0_0_1"/>
<protein>
    <submittedName>
        <fullName evidence="1">Uncharacterized protein</fullName>
    </submittedName>
</protein>
<proteinExistence type="predicted"/>
<accession>C4JID2</accession>
<dbReference type="EMBL" id="CH476615">
    <property type="protein sequence ID" value="EEP78029.1"/>
    <property type="molecule type" value="Genomic_DNA"/>
</dbReference>
<sequence length="153" mass="17081">MTKSLVVLGSFGLPGTFFGGTKPRSQPLHEIPFKLGLNIEPLMQTNDKENEPWTSVAKQGWNRHGWEGQFPPRALEQEKKQMKPYFDRRLAKDPKMQLGLIPGDRNLGYPVSCRGVDGVETNLTAVCCFVLHHVHHESQGAFAFASHSALTVL</sequence>
<dbReference type="VEuPathDB" id="FungiDB:UREG_02878"/>
<dbReference type="AlphaFoldDB" id="C4JID2"/>
<evidence type="ECO:0000313" key="1">
    <source>
        <dbReference type="EMBL" id="EEP78029.1"/>
    </source>
</evidence>
<dbReference type="GeneID" id="8443491"/>
<dbReference type="InParanoid" id="C4JID2"/>
<keyword evidence="2" id="KW-1185">Reference proteome</keyword>
<evidence type="ECO:0000313" key="2">
    <source>
        <dbReference type="Proteomes" id="UP000002058"/>
    </source>
</evidence>
<dbReference type="RefSeq" id="XP_002543362.1">
    <property type="nucleotide sequence ID" value="XM_002543316.1"/>
</dbReference>
<dbReference type="Proteomes" id="UP000002058">
    <property type="component" value="Unassembled WGS sequence"/>
</dbReference>
<gene>
    <name evidence="1" type="ORF">UREG_02878</name>
</gene>
<reference evidence="2" key="1">
    <citation type="journal article" date="2009" name="Genome Res.">
        <title>Comparative genomic analyses of the human fungal pathogens Coccidioides and their relatives.</title>
        <authorList>
            <person name="Sharpton T.J."/>
            <person name="Stajich J.E."/>
            <person name="Rounsley S.D."/>
            <person name="Gardner M.J."/>
            <person name="Wortman J.R."/>
            <person name="Jordar V.S."/>
            <person name="Maiti R."/>
            <person name="Kodira C.D."/>
            <person name="Neafsey D.E."/>
            <person name="Zeng Q."/>
            <person name="Hung C.-Y."/>
            <person name="McMahan C."/>
            <person name="Muszewska A."/>
            <person name="Grynberg M."/>
            <person name="Mandel M.A."/>
            <person name="Kellner E.M."/>
            <person name="Barker B.M."/>
            <person name="Galgiani J.N."/>
            <person name="Orbach M.J."/>
            <person name="Kirkland T.N."/>
            <person name="Cole G.T."/>
            <person name="Henn M.R."/>
            <person name="Birren B.W."/>
            <person name="Taylor J.W."/>
        </authorList>
    </citation>
    <scope>NUCLEOTIDE SEQUENCE [LARGE SCALE GENOMIC DNA]</scope>
    <source>
        <strain evidence="2">UAMH 1704</strain>
    </source>
</reference>
<dbReference type="KEGG" id="ure:UREG_02878"/>